<feature type="domain" description="AD" evidence="2">
    <location>
        <begin position="158"/>
        <end position="254"/>
    </location>
</feature>
<evidence type="ECO:0000256" key="1">
    <source>
        <dbReference type="SAM" id="MobiDB-lite"/>
    </source>
</evidence>
<comment type="caution">
    <text evidence="3">The sequence shown here is derived from an EMBL/GenBank/DDBJ whole genome shotgun (WGS) entry which is preliminary data.</text>
</comment>
<dbReference type="PROSITE" id="PS52001">
    <property type="entry name" value="AD"/>
    <property type="match status" value="1"/>
</dbReference>
<evidence type="ECO:0000259" key="2">
    <source>
        <dbReference type="PROSITE" id="PS52001"/>
    </source>
</evidence>
<feature type="region of interest" description="Disordered" evidence="1">
    <location>
        <begin position="121"/>
        <end position="149"/>
    </location>
</feature>
<feature type="compositionally biased region" description="Pro residues" evidence="1">
    <location>
        <begin position="136"/>
        <end position="149"/>
    </location>
</feature>
<dbReference type="AlphaFoldDB" id="A0A507FP21"/>
<dbReference type="PANTHER" id="PTHR13542">
    <property type="entry name" value="LSM12 HOMOLOG"/>
    <property type="match status" value="1"/>
</dbReference>
<dbReference type="InterPro" id="IPR019181">
    <property type="entry name" value="LSM12_ABD"/>
</dbReference>
<dbReference type="SMART" id="SM00995">
    <property type="entry name" value="AD"/>
    <property type="match status" value="1"/>
</dbReference>
<feature type="region of interest" description="Disordered" evidence="1">
    <location>
        <begin position="79"/>
        <end position="106"/>
    </location>
</feature>
<reference evidence="3 4" key="1">
    <citation type="journal article" date="2019" name="Sci. Rep.">
        <title>Comparative genomics of chytrid fungi reveal insights into the obligate biotrophic and pathogenic lifestyle of Synchytrium endobioticum.</title>
        <authorList>
            <person name="van de Vossenberg B.T.L.H."/>
            <person name="Warris S."/>
            <person name="Nguyen H.D.T."/>
            <person name="van Gent-Pelzer M.P.E."/>
            <person name="Joly D.L."/>
            <person name="van de Geest H.C."/>
            <person name="Bonants P.J.M."/>
            <person name="Smith D.S."/>
            <person name="Levesque C.A."/>
            <person name="van der Lee T.A.J."/>
        </authorList>
    </citation>
    <scope>NUCLEOTIDE SEQUENCE [LARGE SCALE GENOMIC DNA]</scope>
    <source>
        <strain evidence="3 4">CBS 675.73</strain>
    </source>
</reference>
<organism evidence="3 4">
    <name type="scientific">Chytriomyces confervae</name>
    <dbReference type="NCBI Taxonomy" id="246404"/>
    <lineage>
        <taxon>Eukaryota</taxon>
        <taxon>Fungi</taxon>
        <taxon>Fungi incertae sedis</taxon>
        <taxon>Chytridiomycota</taxon>
        <taxon>Chytridiomycota incertae sedis</taxon>
        <taxon>Chytridiomycetes</taxon>
        <taxon>Chytridiales</taxon>
        <taxon>Chytriomycetaceae</taxon>
        <taxon>Chytriomyces</taxon>
    </lineage>
</organism>
<accession>A0A507FP21</accession>
<dbReference type="InterPro" id="IPR047574">
    <property type="entry name" value="AD"/>
</dbReference>
<dbReference type="STRING" id="246404.A0A507FP21"/>
<protein>
    <recommendedName>
        <fullName evidence="2">AD domain-containing protein</fullName>
    </recommendedName>
</protein>
<keyword evidence="4" id="KW-1185">Reference proteome</keyword>
<proteinExistence type="predicted"/>
<feature type="compositionally biased region" description="Low complexity" evidence="1">
    <location>
        <begin position="79"/>
        <end position="104"/>
    </location>
</feature>
<dbReference type="Pfam" id="PF09793">
    <property type="entry name" value="AD"/>
    <property type="match status" value="1"/>
</dbReference>
<dbReference type="InterPro" id="IPR039683">
    <property type="entry name" value="Lsm12-like"/>
</dbReference>
<sequence>MSANANANTVNANEAAAALVGAHVRAVLVNETQYSGLVVVYERTAGLLVLQAKGSSEAKHNFHFLKVTAIKHIERVQSQPAQSAAQIPANAPPQQTQQPAKPSAWSLKAGAPTAAQIVAGKASTATPAPTASSSSPPTPLETAVPPPPSALVQINTSASFNFQKISQRRQAAVNAARESADKIGVNVSKRAQDIFNALDKTLPTRWKGDAIIVLDEVMIMAPYGIDDVRGITPTSATAVDRVQKVLEQVMKRFTL</sequence>
<evidence type="ECO:0000313" key="4">
    <source>
        <dbReference type="Proteomes" id="UP000320333"/>
    </source>
</evidence>
<gene>
    <name evidence="3" type="ORF">CcCBS67573_g00565</name>
</gene>
<dbReference type="Proteomes" id="UP000320333">
    <property type="component" value="Unassembled WGS sequence"/>
</dbReference>
<dbReference type="OrthoDB" id="1057137at2759"/>
<evidence type="ECO:0000313" key="3">
    <source>
        <dbReference type="EMBL" id="TPX78181.1"/>
    </source>
</evidence>
<feature type="compositionally biased region" description="Low complexity" evidence="1">
    <location>
        <begin position="122"/>
        <end position="135"/>
    </location>
</feature>
<name>A0A507FP21_9FUNG</name>
<dbReference type="EMBL" id="QEAP01000007">
    <property type="protein sequence ID" value="TPX78181.1"/>
    <property type="molecule type" value="Genomic_DNA"/>
</dbReference>